<keyword evidence="7 9" id="KW-0472">Membrane</keyword>
<dbReference type="WBParaSite" id="ECPE_0001142001-mRNA-1">
    <property type="protein sequence ID" value="ECPE_0001142001-mRNA-1"/>
    <property type="gene ID" value="ECPE_0001142001"/>
</dbReference>
<comment type="similarity">
    <text evidence="3 9">Belongs to the RFT1 family.</text>
</comment>
<evidence type="ECO:0000256" key="8">
    <source>
        <dbReference type="ARBA" id="ARBA00045912"/>
    </source>
</evidence>
<keyword evidence="6 9" id="KW-1133">Transmembrane helix</keyword>
<feature type="transmembrane region" description="Helical" evidence="9">
    <location>
        <begin position="66"/>
        <end position="91"/>
    </location>
</feature>
<proteinExistence type="inferred from homology"/>
<accession>A0A183AWQ0</accession>
<dbReference type="EMBL" id="UZAN01050745">
    <property type="protein sequence ID" value="VDP88425.1"/>
    <property type="molecule type" value="Genomic_DNA"/>
</dbReference>
<protein>
    <recommendedName>
        <fullName evidence="9">Protein RFT1 homolog</fullName>
    </recommendedName>
</protein>
<evidence type="ECO:0000313" key="12">
    <source>
        <dbReference type="Proteomes" id="UP000272942"/>
    </source>
</evidence>
<keyword evidence="4 9" id="KW-0812">Transmembrane</keyword>
<evidence type="ECO:0000313" key="13">
    <source>
        <dbReference type="WBParaSite" id="ECPE_0001142001-mRNA-1"/>
    </source>
</evidence>
<name>A0A183AWQ0_9TREM</name>
<dbReference type="GO" id="GO:0006488">
    <property type="term" value="P:dolichol-linked oligosaccharide biosynthetic process"/>
    <property type="evidence" value="ECO:0007669"/>
    <property type="project" value="InterPro"/>
</dbReference>
<evidence type="ECO:0000256" key="4">
    <source>
        <dbReference type="ARBA" id="ARBA00022692"/>
    </source>
</evidence>
<evidence type="ECO:0000256" key="1">
    <source>
        <dbReference type="ARBA" id="ARBA00004477"/>
    </source>
</evidence>
<dbReference type="PANTHER" id="PTHR13117:SF5">
    <property type="entry name" value="PROTEIN RFT1 HOMOLOG"/>
    <property type="match status" value="1"/>
</dbReference>
<feature type="compositionally biased region" description="Polar residues" evidence="10">
    <location>
        <begin position="40"/>
        <end position="49"/>
    </location>
</feature>
<evidence type="ECO:0000256" key="10">
    <source>
        <dbReference type="SAM" id="MobiDB-lite"/>
    </source>
</evidence>
<feature type="region of interest" description="Disordered" evidence="10">
    <location>
        <begin position="40"/>
        <end position="63"/>
    </location>
</feature>
<comment type="caution">
    <text evidence="9">Lacks conserved residue(s) required for the propagation of feature annotation.</text>
</comment>
<sequence length="350" mass="39407">MEWNKVREKFSSFKNNVLVCWSAPRVNTCYEYEEYTTDPQDSEAVTNGAETPRPSAKSSCSSSSRFLSTGFSLIGYTFLLQLALHLMTFLLNGLAYRRLDTTSLGLVNVRIGLFYSTMIFIARDAFRRACLSRGGDLITQSDSEHSSFPVSSRLFPTRTSSFAGLIDLTWSILPLGAILGSALLGVWIWVLPSPSRLASADGELKLPAELIDQQYVHCLLVYALSGLLELSTESFWLVCQLTHRVRDRILIEAFANAVRAIGIVAAILFVSPNYAIYSLGLPQILHGSTLFITYLCYFFRVLRHPNELDFDSEPVVQSFGDLFPRFRQVHLTLFLLCYSFSFAYRNPCFP</sequence>
<dbReference type="GO" id="GO:0005789">
    <property type="term" value="C:endoplasmic reticulum membrane"/>
    <property type="evidence" value="ECO:0007669"/>
    <property type="project" value="UniProtKB-SubCell"/>
</dbReference>
<evidence type="ECO:0000256" key="3">
    <source>
        <dbReference type="ARBA" id="ARBA00010288"/>
    </source>
</evidence>
<evidence type="ECO:0000256" key="7">
    <source>
        <dbReference type="ARBA" id="ARBA00023136"/>
    </source>
</evidence>
<feature type="transmembrane region" description="Helical" evidence="9">
    <location>
        <begin position="276"/>
        <end position="299"/>
    </location>
</feature>
<reference evidence="11 12" key="2">
    <citation type="submission" date="2018-11" db="EMBL/GenBank/DDBJ databases">
        <authorList>
            <consortium name="Pathogen Informatics"/>
        </authorList>
    </citation>
    <scope>NUCLEOTIDE SEQUENCE [LARGE SCALE GENOMIC DNA]</scope>
    <source>
        <strain evidence="11 12">Egypt</strain>
    </source>
</reference>
<dbReference type="AlphaFoldDB" id="A0A183AWQ0"/>
<dbReference type="InterPro" id="IPR007594">
    <property type="entry name" value="RFT1"/>
</dbReference>
<feature type="transmembrane region" description="Helical" evidence="9">
    <location>
        <begin position="214"/>
        <end position="237"/>
    </location>
</feature>
<evidence type="ECO:0000313" key="11">
    <source>
        <dbReference type="EMBL" id="VDP88425.1"/>
    </source>
</evidence>
<evidence type="ECO:0000256" key="9">
    <source>
        <dbReference type="RuleBase" id="RU365067"/>
    </source>
</evidence>
<gene>
    <name evidence="11" type="ORF">ECPE_LOCUS11385</name>
</gene>
<feature type="transmembrane region" description="Helical" evidence="9">
    <location>
        <begin position="249"/>
        <end position="270"/>
    </location>
</feature>
<evidence type="ECO:0000256" key="6">
    <source>
        <dbReference type="ARBA" id="ARBA00022989"/>
    </source>
</evidence>
<evidence type="ECO:0000256" key="2">
    <source>
        <dbReference type="ARBA" id="ARBA00004922"/>
    </source>
</evidence>
<keyword evidence="12" id="KW-1185">Reference proteome</keyword>
<reference evidence="13" key="1">
    <citation type="submission" date="2016-06" db="UniProtKB">
        <authorList>
            <consortium name="WormBaseParasite"/>
        </authorList>
    </citation>
    <scope>IDENTIFICATION</scope>
</reference>
<feature type="transmembrane region" description="Helical" evidence="9">
    <location>
        <begin position="103"/>
        <end position="122"/>
    </location>
</feature>
<comment type="pathway">
    <text evidence="2">Protein modification; protein glycosylation.</text>
</comment>
<dbReference type="OrthoDB" id="9979195at2759"/>
<dbReference type="GO" id="GO:0034203">
    <property type="term" value="P:glycolipid translocation"/>
    <property type="evidence" value="ECO:0007669"/>
    <property type="project" value="TreeGrafter"/>
</dbReference>
<dbReference type="PANTHER" id="PTHR13117">
    <property type="entry name" value="ENDOPLASMIC RETICULUM MULTISPAN TRANSMEMBRANE PROTEIN-RELATED"/>
    <property type="match status" value="1"/>
</dbReference>
<dbReference type="Proteomes" id="UP000272942">
    <property type="component" value="Unassembled WGS sequence"/>
</dbReference>
<feature type="transmembrane region" description="Helical" evidence="9">
    <location>
        <begin position="168"/>
        <end position="190"/>
    </location>
</feature>
<comment type="function">
    <text evidence="8 9">Intramembrane glycolipid transporter that operates in the biosynthetic pathway of dolichol-linked oligosaccharides, the glycan precursors employed in protein asparagine (N)-glycosylation. The sequential addition of sugars to dolichol pyrophosphate produces dolichol-linked oligosaccharides containing fourteen sugars, including two GlcNAcs, nine mannoses and three glucoses. Once assembled, the oligosaccharide is transferred from the lipid to nascent proteins by oligosaccharyltransferases. The assembly of dolichol-linked oligosaccharides begins on the cytosolic side of the endoplasmic reticulum membrane and finishes in its lumen. RFT1 could mediate the translocation of the cytosolically oriented intermediate DolPP-GlcNAc2Man5, produced by ALG11, into the ER lumen where dolichol-linked oligosaccharides assembly continues. However, the intramembrane lipid transporter activity could not be confirmed in vitro.</text>
</comment>
<comment type="subcellular location">
    <subcellularLocation>
        <location evidence="1 9">Endoplasmic reticulum membrane</location>
        <topology evidence="1 9">Multi-pass membrane protein</topology>
    </subcellularLocation>
</comment>
<keyword evidence="5" id="KW-0256">Endoplasmic reticulum</keyword>
<evidence type="ECO:0000256" key="5">
    <source>
        <dbReference type="ARBA" id="ARBA00022824"/>
    </source>
</evidence>
<organism evidence="13">
    <name type="scientific">Echinostoma caproni</name>
    <dbReference type="NCBI Taxonomy" id="27848"/>
    <lineage>
        <taxon>Eukaryota</taxon>
        <taxon>Metazoa</taxon>
        <taxon>Spiralia</taxon>
        <taxon>Lophotrochozoa</taxon>
        <taxon>Platyhelminthes</taxon>
        <taxon>Trematoda</taxon>
        <taxon>Digenea</taxon>
        <taxon>Plagiorchiida</taxon>
        <taxon>Echinostomata</taxon>
        <taxon>Echinostomatoidea</taxon>
        <taxon>Echinostomatidae</taxon>
        <taxon>Echinostoma</taxon>
    </lineage>
</organism>
<dbReference type="Pfam" id="PF04506">
    <property type="entry name" value="Rft-1"/>
    <property type="match status" value="1"/>
</dbReference>